<dbReference type="GO" id="GO:0003677">
    <property type="term" value="F:DNA binding"/>
    <property type="evidence" value="ECO:0007669"/>
    <property type="project" value="InterPro"/>
</dbReference>
<reference evidence="2" key="1">
    <citation type="submission" date="2020-10" db="EMBL/GenBank/DDBJ databases">
        <title>Genome sequences of Pseudomonas isolates.</title>
        <authorList>
            <person name="Wessels L."/>
            <person name="Reich F."/>
            <person name="Hammerl J."/>
        </authorList>
    </citation>
    <scope>NUCLEOTIDE SEQUENCE</scope>
    <source>
        <strain evidence="2">20-MO00640-0</strain>
    </source>
</reference>
<dbReference type="InterPro" id="IPR001387">
    <property type="entry name" value="Cro/C1-type_HTH"/>
</dbReference>
<dbReference type="Pfam" id="PF13560">
    <property type="entry name" value="HTH_31"/>
    <property type="match status" value="1"/>
</dbReference>
<dbReference type="GO" id="GO:0000150">
    <property type="term" value="F:DNA strand exchange activity"/>
    <property type="evidence" value="ECO:0007669"/>
    <property type="project" value="InterPro"/>
</dbReference>
<dbReference type="InterPro" id="IPR006120">
    <property type="entry name" value="Resolvase_HTH_dom"/>
</dbReference>
<evidence type="ECO:0000259" key="1">
    <source>
        <dbReference type="PROSITE" id="PS50943"/>
    </source>
</evidence>
<name>A0AAW4BRK0_PSEPU</name>
<accession>A0AAW4BRK0</accession>
<protein>
    <submittedName>
        <fullName evidence="2">Transcriptional regulator</fullName>
    </submittedName>
</protein>
<evidence type="ECO:0000313" key="3">
    <source>
        <dbReference type="Proteomes" id="UP000639504"/>
    </source>
</evidence>
<dbReference type="EMBL" id="JADLKB010000004">
    <property type="protein sequence ID" value="MBF8735010.1"/>
    <property type="molecule type" value="Genomic_DNA"/>
</dbReference>
<dbReference type="AlphaFoldDB" id="A0AAW4BRK0"/>
<proteinExistence type="predicted"/>
<dbReference type="RefSeq" id="WP_196182575.1">
    <property type="nucleotide sequence ID" value="NZ_JADLJW010000003.1"/>
</dbReference>
<gene>
    <name evidence="2" type="ORF">IR015_06255</name>
</gene>
<dbReference type="Pfam" id="PF02796">
    <property type="entry name" value="HTH_7"/>
    <property type="match status" value="1"/>
</dbReference>
<dbReference type="PROSITE" id="PS50943">
    <property type="entry name" value="HTH_CROC1"/>
    <property type="match status" value="1"/>
</dbReference>
<sequence length="170" mass="19009">MQRVKAWPYPFFSQPGEKMDYQQTLGQLLKELRVSSGLTREACSEVLSRDHLARVEQGKQGITTGKLQALCELLGVNPSVVFYALEARLAGITLQSRKHEWGEQLEELIRTGRLSSEVQSNASRGVRGMRAGETCEAVRKLQADGMAKMQIVRELGVARSTVDRYWLKGA</sequence>
<dbReference type="SUPFAM" id="SSF47413">
    <property type="entry name" value="lambda repressor-like DNA-binding domains"/>
    <property type="match status" value="1"/>
</dbReference>
<organism evidence="2 3">
    <name type="scientific">Pseudomonas putida</name>
    <name type="common">Arthrobacter siderocapsulatus</name>
    <dbReference type="NCBI Taxonomy" id="303"/>
    <lineage>
        <taxon>Bacteria</taxon>
        <taxon>Pseudomonadati</taxon>
        <taxon>Pseudomonadota</taxon>
        <taxon>Gammaproteobacteria</taxon>
        <taxon>Pseudomonadales</taxon>
        <taxon>Pseudomonadaceae</taxon>
        <taxon>Pseudomonas</taxon>
    </lineage>
</organism>
<dbReference type="CDD" id="cd00093">
    <property type="entry name" value="HTH_XRE"/>
    <property type="match status" value="1"/>
</dbReference>
<feature type="domain" description="HTH cro/C1-type" evidence="1">
    <location>
        <begin position="29"/>
        <end position="81"/>
    </location>
</feature>
<dbReference type="InterPro" id="IPR010982">
    <property type="entry name" value="Lambda_DNA-bd_dom_sf"/>
</dbReference>
<dbReference type="SMART" id="SM00530">
    <property type="entry name" value="HTH_XRE"/>
    <property type="match status" value="1"/>
</dbReference>
<dbReference type="Gene3D" id="1.10.260.40">
    <property type="entry name" value="lambda repressor-like DNA-binding domains"/>
    <property type="match status" value="1"/>
</dbReference>
<comment type="caution">
    <text evidence="2">The sequence shown here is derived from an EMBL/GenBank/DDBJ whole genome shotgun (WGS) entry which is preliminary data.</text>
</comment>
<evidence type="ECO:0000313" key="2">
    <source>
        <dbReference type="EMBL" id="MBF8735010.1"/>
    </source>
</evidence>
<dbReference type="Proteomes" id="UP000639504">
    <property type="component" value="Unassembled WGS sequence"/>
</dbReference>